<dbReference type="GO" id="GO:0043386">
    <property type="term" value="P:mycotoxin biosynthetic process"/>
    <property type="evidence" value="ECO:0007669"/>
    <property type="project" value="InterPro"/>
</dbReference>
<accession>A0A9P5XAD1</accession>
<evidence type="ECO:0000256" key="1">
    <source>
        <dbReference type="ARBA" id="ARBA00004685"/>
    </source>
</evidence>
<keyword evidence="2" id="KW-0560">Oxidoreductase</keyword>
<comment type="pathway">
    <text evidence="1">Mycotoxin biosynthesis.</text>
</comment>
<name>A0A9P5XAD1_9AGAR</name>
<dbReference type="PANTHER" id="PTHR33365">
    <property type="entry name" value="YALI0B05434P"/>
    <property type="match status" value="1"/>
</dbReference>
<comment type="similarity">
    <text evidence="3">Belongs to the ustYa family.</text>
</comment>
<dbReference type="AlphaFoldDB" id="A0A9P5XAD1"/>
<comment type="caution">
    <text evidence="4">The sequence shown here is derived from an EMBL/GenBank/DDBJ whole genome shotgun (WGS) entry which is preliminary data.</text>
</comment>
<dbReference type="EMBL" id="MU151186">
    <property type="protein sequence ID" value="KAF9447768.1"/>
    <property type="molecule type" value="Genomic_DNA"/>
</dbReference>
<gene>
    <name evidence="4" type="ORF">P691DRAFT_801824</name>
</gene>
<evidence type="ECO:0000256" key="3">
    <source>
        <dbReference type="ARBA" id="ARBA00035112"/>
    </source>
</evidence>
<proteinExistence type="inferred from homology"/>
<evidence type="ECO:0000313" key="4">
    <source>
        <dbReference type="EMBL" id="KAF9447768.1"/>
    </source>
</evidence>
<organism evidence="4 5">
    <name type="scientific">Macrolepiota fuliginosa MF-IS2</name>
    <dbReference type="NCBI Taxonomy" id="1400762"/>
    <lineage>
        <taxon>Eukaryota</taxon>
        <taxon>Fungi</taxon>
        <taxon>Dikarya</taxon>
        <taxon>Basidiomycota</taxon>
        <taxon>Agaricomycotina</taxon>
        <taxon>Agaricomycetes</taxon>
        <taxon>Agaricomycetidae</taxon>
        <taxon>Agaricales</taxon>
        <taxon>Agaricineae</taxon>
        <taxon>Agaricaceae</taxon>
        <taxon>Macrolepiota</taxon>
    </lineage>
</organism>
<dbReference type="OrthoDB" id="3687641at2759"/>
<dbReference type="Pfam" id="PF11807">
    <property type="entry name" value="UstYa"/>
    <property type="match status" value="1"/>
</dbReference>
<protein>
    <submittedName>
        <fullName evidence="4">Uncharacterized protein</fullName>
    </submittedName>
</protein>
<reference evidence="4" key="1">
    <citation type="submission" date="2020-11" db="EMBL/GenBank/DDBJ databases">
        <authorList>
            <consortium name="DOE Joint Genome Institute"/>
            <person name="Ahrendt S."/>
            <person name="Riley R."/>
            <person name="Andreopoulos W."/>
            <person name="Labutti K."/>
            <person name="Pangilinan J."/>
            <person name="Ruiz-Duenas F.J."/>
            <person name="Barrasa J.M."/>
            <person name="Sanchez-Garcia M."/>
            <person name="Camarero S."/>
            <person name="Miyauchi S."/>
            <person name="Serrano A."/>
            <person name="Linde D."/>
            <person name="Babiker R."/>
            <person name="Drula E."/>
            <person name="Ayuso-Fernandez I."/>
            <person name="Pacheco R."/>
            <person name="Padilla G."/>
            <person name="Ferreira P."/>
            <person name="Barriuso J."/>
            <person name="Kellner H."/>
            <person name="Castanera R."/>
            <person name="Alfaro M."/>
            <person name="Ramirez L."/>
            <person name="Pisabarro A.G."/>
            <person name="Kuo A."/>
            <person name="Tritt A."/>
            <person name="Lipzen A."/>
            <person name="He G."/>
            <person name="Yan M."/>
            <person name="Ng V."/>
            <person name="Cullen D."/>
            <person name="Martin F."/>
            <person name="Rosso M.-N."/>
            <person name="Henrissat B."/>
            <person name="Hibbett D."/>
            <person name="Martinez A.T."/>
            <person name="Grigoriev I.V."/>
        </authorList>
    </citation>
    <scope>NUCLEOTIDE SEQUENCE</scope>
    <source>
        <strain evidence="4">MF-IS2</strain>
    </source>
</reference>
<dbReference type="PANTHER" id="PTHR33365:SF11">
    <property type="entry name" value="TAT PATHWAY SIGNAL SEQUENCE"/>
    <property type="match status" value="1"/>
</dbReference>
<evidence type="ECO:0000313" key="5">
    <source>
        <dbReference type="Proteomes" id="UP000807342"/>
    </source>
</evidence>
<sequence>MVVLTCTLVVILSTLRVFMLLGLKTLLFTYVDFRRAFDDSPRQLPLNVRNAVMVFNDTSHYGLHDVREWESLTPPGNGWVVLDPGPQSYAVAMYHQLHCLNSMRYDLTQSKIGKQPTKAELGHAHHCYNYIRQGLQCGLDLTLESSHEGEGGAQHVCRDWVQVRTFMEQNYKMYPAYFD</sequence>
<evidence type="ECO:0000256" key="2">
    <source>
        <dbReference type="ARBA" id="ARBA00023002"/>
    </source>
</evidence>
<dbReference type="InterPro" id="IPR021765">
    <property type="entry name" value="UstYa-like"/>
</dbReference>
<dbReference type="GO" id="GO:0016491">
    <property type="term" value="F:oxidoreductase activity"/>
    <property type="evidence" value="ECO:0007669"/>
    <property type="project" value="UniProtKB-KW"/>
</dbReference>
<dbReference type="Proteomes" id="UP000807342">
    <property type="component" value="Unassembled WGS sequence"/>
</dbReference>
<keyword evidence="5" id="KW-1185">Reference proteome</keyword>